<keyword evidence="3" id="KW-1185">Reference proteome</keyword>
<dbReference type="EMBL" id="JBHTKL010000001">
    <property type="protein sequence ID" value="MFD1017823.1"/>
    <property type="molecule type" value="Genomic_DNA"/>
</dbReference>
<feature type="compositionally biased region" description="Basic residues" evidence="1">
    <location>
        <begin position="28"/>
        <end position="38"/>
    </location>
</feature>
<evidence type="ECO:0000313" key="2">
    <source>
        <dbReference type="EMBL" id="MFD1017823.1"/>
    </source>
</evidence>
<feature type="compositionally biased region" description="Basic and acidic residues" evidence="1">
    <location>
        <begin position="1"/>
        <end position="27"/>
    </location>
</feature>
<dbReference type="RefSeq" id="WP_386055853.1">
    <property type="nucleotide sequence ID" value="NZ_JBHTKL010000001.1"/>
</dbReference>
<proteinExistence type="predicted"/>
<feature type="region of interest" description="Disordered" evidence="1">
    <location>
        <begin position="1"/>
        <end position="44"/>
    </location>
</feature>
<organism evidence="2 3">
    <name type="scientific">Thalassobacillus hwangdonensis</name>
    <dbReference type="NCBI Taxonomy" id="546108"/>
    <lineage>
        <taxon>Bacteria</taxon>
        <taxon>Bacillati</taxon>
        <taxon>Bacillota</taxon>
        <taxon>Bacilli</taxon>
        <taxon>Bacillales</taxon>
        <taxon>Bacillaceae</taxon>
        <taxon>Thalassobacillus</taxon>
    </lineage>
</organism>
<dbReference type="Proteomes" id="UP001596990">
    <property type="component" value="Unassembled WGS sequence"/>
</dbReference>
<reference evidence="3" key="1">
    <citation type="journal article" date="2019" name="Int. J. Syst. Evol. Microbiol.">
        <title>The Global Catalogue of Microorganisms (GCM) 10K type strain sequencing project: providing services to taxonomists for standard genome sequencing and annotation.</title>
        <authorList>
            <consortium name="The Broad Institute Genomics Platform"/>
            <consortium name="The Broad Institute Genome Sequencing Center for Infectious Disease"/>
            <person name="Wu L."/>
            <person name="Ma J."/>
        </authorList>
    </citation>
    <scope>NUCLEOTIDE SEQUENCE [LARGE SCALE GENOMIC DNA]</scope>
    <source>
        <strain evidence="3">CCUG 56607</strain>
    </source>
</reference>
<accession>A0ABW3KY68</accession>
<comment type="caution">
    <text evidence="2">The sequence shown here is derived from an EMBL/GenBank/DDBJ whole genome shotgun (WGS) entry which is preliminary data.</text>
</comment>
<name>A0ABW3KY68_9BACI</name>
<sequence length="44" mass="5363">MTKRTKDDNKKAFDNQAHHEEKNELKEKNRKLGRHQYSKKSDHL</sequence>
<evidence type="ECO:0000256" key="1">
    <source>
        <dbReference type="SAM" id="MobiDB-lite"/>
    </source>
</evidence>
<gene>
    <name evidence="2" type="ORF">ACFQ2J_01315</name>
</gene>
<protein>
    <submittedName>
        <fullName evidence="2">DUF3941 domain-containing protein</fullName>
    </submittedName>
</protein>
<evidence type="ECO:0000313" key="3">
    <source>
        <dbReference type="Proteomes" id="UP001596990"/>
    </source>
</evidence>